<dbReference type="CDD" id="cd16961">
    <property type="entry name" value="RMtype1_S_TRD-CR_like"/>
    <property type="match status" value="1"/>
</dbReference>
<comment type="caution">
    <text evidence="5">The sequence shown here is derived from an EMBL/GenBank/DDBJ whole genome shotgun (WGS) entry which is preliminary data.</text>
</comment>
<comment type="similarity">
    <text evidence="1">Belongs to the type-I restriction system S methylase family.</text>
</comment>
<evidence type="ECO:0000313" key="5">
    <source>
        <dbReference type="EMBL" id="MFD1320876.1"/>
    </source>
</evidence>
<dbReference type="PANTHER" id="PTHR30408">
    <property type="entry name" value="TYPE-1 RESTRICTION ENZYME ECOKI SPECIFICITY PROTEIN"/>
    <property type="match status" value="1"/>
</dbReference>
<feature type="domain" description="Type I restriction modification DNA specificity" evidence="4">
    <location>
        <begin position="297"/>
        <end position="377"/>
    </location>
</feature>
<accession>A0ABW3YBB4</accession>
<evidence type="ECO:0000313" key="6">
    <source>
        <dbReference type="Proteomes" id="UP001597260"/>
    </source>
</evidence>
<keyword evidence="5" id="KW-0378">Hydrolase</keyword>
<dbReference type="RefSeq" id="WP_377568308.1">
    <property type="nucleotide sequence ID" value="NZ_JBHTMP010000008.1"/>
</dbReference>
<keyword evidence="2" id="KW-0680">Restriction system</keyword>
<keyword evidence="5" id="KW-0255">Endonuclease</keyword>
<feature type="domain" description="Type I restriction modification DNA specificity" evidence="4">
    <location>
        <begin position="10"/>
        <end position="174"/>
    </location>
</feature>
<dbReference type="SUPFAM" id="SSF116734">
    <property type="entry name" value="DNA methylase specificity domain"/>
    <property type="match status" value="2"/>
</dbReference>
<reference evidence="6" key="1">
    <citation type="journal article" date="2019" name="Int. J. Syst. Evol. Microbiol.">
        <title>The Global Catalogue of Microorganisms (GCM) 10K type strain sequencing project: providing services to taxonomists for standard genome sequencing and annotation.</title>
        <authorList>
            <consortium name="The Broad Institute Genomics Platform"/>
            <consortium name="The Broad Institute Genome Sequencing Center for Infectious Disease"/>
            <person name="Wu L."/>
            <person name="Ma J."/>
        </authorList>
    </citation>
    <scope>NUCLEOTIDE SEQUENCE [LARGE SCALE GENOMIC DNA]</scope>
    <source>
        <strain evidence="6">JCM 31037</strain>
    </source>
</reference>
<dbReference type="Pfam" id="PF01420">
    <property type="entry name" value="Methylase_S"/>
    <property type="match status" value="2"/>
</dbReference>
<dbReference type="PANTHER" id="PTHR30408:SF12">
    <property type="entry name" value="TYPE I RESTRICTION ENZYME MJAVIII SPECIFICITY SUBUNIT"/>
    <property type="match status" value="1"/>
</dbReference>
<evidence type="ECO:0000256" key="2">
    <source>
        <dbReference type="ARBA" id="ARBA00022747"/>
    </source>
</evidence>
<protein>
    <submittedName>
        <fullName evidence="5">Restriction endonuclease subunit S</fullName>
        <ecNumber evidence="5">3.1.21.-</ecNumber>
    </submittedName>
</protein>
<keyword evidence="3" id="KW-0238">DNA-binding</keyword>
<gene>
    <name evidence="5" type="ORF">ACFQ4H_07215</name>
</gene>
<dbReference type="GO" id="GO:0004519">
    <property type="term" value="F:endonuclease activity"/>
    <property type="evidence" value="ECO:0007669"/>
    <property type="project" value="UniProtKB-KW"/>
</dbReference>
<dbReference type="EMBL" id="JBHTMP010000008">
    <property type="protein sequence ID" value="MFD1320876.1"/>
    <property type="molecule type" value="Genomic_DNA"/>
</dbReference>
<keyword evidence="6" id="KW-1185">Reference proteome</keyword>
<dbReference type="InterPro" id="IPR052021">
    <property type="entry name" value="Type-I_RS_S_subunit"/>
</dbReference>
<evidence type="ECO:0000256" key="3">
    <source>
        <dbReference type="ARBA" id="ARBA00023125"/>
    </source>
</evidence>
<evidence type="ECO:0000256" key="1">
    <source>
        <dbReference type="ARBA" id="ARBA00010923"/>
    </source>
</evidence>
<dbReference type="EC" id="3.1.21.-" evidence="5"/>
<proteinExistence type="inferred from homology"/>
<organism evidence="5 6">
    <name type="scientific">Micromonospora sonneratiae</name>
    <dbReference type="NCBI Taxonomy" id="1184706"/>
    <lineage>
        <taxon>Bacteria</taxon>
        <taxon>Bacillati</taxon>
        <taxon>Actinomycetota</taxon>
        <taxon>Actinomycetes</taxon>
        <taxon>Micromonosporales</taxon>
        <taxon>Micromonosporaceae</taxon>
        <taxon>Micromonospora</taxon>
    </lineage>
</organism>
<sequence length="411" mass="45158">MTSSTTLSTWNETALLDLVTVKSGQVDPRAPAYRNLPLIAPDHLASQTGRLLKKESAAAQGAISGKYLVKPGDVIYSKIRPYLQKAYKCDFDALCSADMYPLTPRPGVDASFVLHTILGSDFTNFATSVSARSGIPKINRAELSEYRLTVPPSREQRAIGRALDDVDDLIATLARMIAKKQAIKQGMMQQLLTGKTRLAGFAGDWREVRLREAGATYGGLIGKDKHDFGSGSASFVTFTEVMEGARLRGRGLERVRVNSGEHQNQVQRWDVLFNGSSETPDEVALAAVVDFDPPPATYLNSFCFGYRLRNAQLIDPTYLAYFFRSNVGRKLVASLAQGATRYNIAKTKLVDVQLYLPPIDEQQAIVCAFRDADSEIEALGARLTKAREIKIGMMQQLLTGRTRLPVEESAA</sequence>
<evidence type="ECO:0000259" key="4">
    <source>
        <dbReference type="Pfam" id="PF01420"/>
    </source>
</evidence>
<dbReference type="InterPro" id="IPR000055">
    <property type="entry name" value="Restrct_endonuc_typeI_TRD"/>
</dbReference>
<dbReference type="InterPro" id="IPR044946">
    <property type="entry name" value="Restrct_endonuc_typeI_TRD_sf"/>
</dbReference>
<dbReference type="GO" id="GO:0016787">
    <property type="term" value="F:hydrolase activity"/>
    <property type="evidence" value="ECO:0007669"/>
    <property type="project" value="UniProtKB-KW"/>
</dbReference>
<dbReference type="Proteomes" id="UP001597260">
    <property type="component" value="Unassembled WGS sequence"/>
</dbReference>
<dbReference type="Gene3D" id="1.10.287.1120">
    <property type="entry name" value="Bipartite methylase S protein"/>
    <property type="match status" value="1"/>
</dbReference>
<dbReference type="Gene3D" id="3.90.220.20">
    <property type="entry name" value="DNA methylase specificity domains"/>
    <property type="match status" value="2"/>
</dbReference>
<name>A0ABW3YBB4_9ACTN</name>
<keyword evidence="5" id="KW-0540">Nuclease</keyword>